<organism evidence="21 22">
    <name type="scientific">Esox lucius</name>
    <name type="common">Northern pike</name>
    <dbReference type="NCBI Taxonomy" id="8010"/>
    <lineage>
        <taxon>Eukaryota</taxon>
        <taxon>Metazoa</taxon>
        <taxon>Chordata</taxon>
        <taxon>Craniata</taxon>
        <taxon>Vertebrata</taxon>
        <taxon>Euteleostomi</taxon>
        <taxon>Actinopterygii</taxon>
        <taxon>Neopterygii</taxon>
        <taxon>Teleostei</taxon>
        <taxon>Protacanthopterygii</taxon>
        <taxon>Esociformes</taxon>
        <taxon>Esocidae</taxon>
        <taxon>Esox</taxon>
    </lineage>
</organism>
<dbReference type="PROSITE" id="PS00154">
    <property type="entry name" value="ATPASE_E1_E2"/>
    <property type="match status" value="1"/>
</dbReference>
<dbReference type="NCBIfam" id="TIGR01494">
    <property type="entry name" value="ATPase_P-type"/>
    <property type="match status" value="2"/>
</dbReference>
<dbReference type="FunFam" id="2.70.150.10:FF:000160">
    <property type="entry name" value="Sarcoplasmic/endoplasmic reticulum calcium ATPase 1"/>
    <property type="match status" value="1"/>
</dbReference>
<dbReference type="InterPro" id="IPR004014">
    <property type="entry name" value="ATPase_P-typ_cation-transptr_N"/>
</dbReference>
<dbReference type="InterPro" id="IPR006068">
    <property type="entry name" value="ATPase_P-typ_cation-transptr_C"/>
</dbReference>
<dbReference type="InterPro" id="IPR023299">
    <property type="entry name" value="ATPase_P-typ_cyto_dom_N"/>
</dbReference>
<evidence type="ECO:0000256" key="19">
    <source>
        <dbReference type="RuleBase" id="RU361146"/>
    </source>
</evidence>
<keyword evidence="12" id="KW-0460">Magnesium</keyword>
<dbReference type="Pfam" id="PF08282">
    <property type="entry name" value="Hydrolase_3"/>
    <property type="match status" value="1"/>
</dbReference>
<evidence type="ECO:0000256" key="2">
    <source>
        <dbReference type="ARBA" id="ARBA00004326"/>
    </source>
</evidence>
<feature type="transmembrane region" description="Helical" evidence="19">
    <location>
        <begin position="827"/>
        <end position="851"/>
    </location>
</feature>
<dbReference type="InterPro" id="IPR023214">
    <property type="entry name" value="HAD_sf"/>
</dbReference>
<keyword evidence="10 19" id="KW-0106">Calcium</keyword>
<dbReference type="FunFam" id="3.40.1110.10:FF:000003">
    <property type="entry name" value="Calcium-transporting ATPase"/>
    <property type="match status" value="1"/>
</dbReference>
<keyword evidence="6" id="KW-0597">Phosphoprotein</keyword>
<keyword evidence="5 19" id="KW-0813">Transport</keyword>
<dbReference type="InterPro" id="IPR059000">
    <property type="entry name" value="ATPase_P-type_domA"/>
</dbReference>
<comment type="subcellular location">
    <subcellularLocation>
        <location evidence="3">Endoplasmic reticulum membrane</location>
        <topology evidence="3">Multi-pass membrane protein</topology>
    </subcellularLocation>
    <subcellularLocation>
        <location evidence="19">Membrane</location>
        <topology evidence="19">Multi-pass membrane protein</topology>
    </subcellularLocation>
    <subcellularLocation>
        <location evidence="2">Sarcoplasmic reticulum membrane</location>
        <topology evidence="2">Multi-pass membrane protein</topology>
    </subcellularLocation>
</comment>
<dbReference type="FunFam" id="1.20.1110.10:FF:000065">
    <property type="entry name" value="Sarcoplasmic/endoplasmic reticulum calcium ATPase 1"/>
    <property type="match status" value="3"/>
</dbReference>
<evidence type="ECO:0000256" key="6">
    <source>
        <dbReference type="ARBA" id="ARBA00022553"/>
    </source>
</evidence>
<dbReference type="FunFam" id="3.40.50.1000:FF:000005">
    <property type="entry name" value="Calcium-transporting ATPase 1"/>
    <property type="match status" value="1"/>
</dbReference>
<proteinExistence type="inferred from homology"/>
<evidence type="ECO:0000256" key="7">
    <source>
        <dbReference type="ARBA" id="ARBA00022568"/>
    </source>
</evidence>
<keyword evidence="22" id="KW-1185">Reference proteome</keyword>
<dbReference type="SUPFAM" id="SSF56784">
    <property type="entry name" value="HAD-like"/>
    <property type="match status" value="1"/>
</dbReference>
<dbReference type="PANTHER" id="PTHR42861">
    <property type="entry name" value="CALCIUM-TRANSPORTING ATPASE"/>
    <property type="match status" value="1"/>
</dbReference>
<dbReference type="Pfam" id="PF00689">
    <property type="entry name" value="Cation_ATPase_C"/>
    <property type="match status" value="1"/>
</dbReference>
<dbReference type="SUPFAM" id="SSF81665">
    <property type="entry name" value="Calcium ATPase, transmembrane domain M"/>
    <property type="match status" value="1"/>
</dbReference>
<dbReference type="Gene3D" id="2.70.150.10">
    <property type="entry name" value="Calcium-transporting ATPase, cytoplasmic transduction domain A"/>
    <property type="match status" value="1"/>
</dbReference>
<evidence type="ECO:0000313" key="22">
    <source>
        <dbReference type="Proteomes" id="UP000265140"/>
    </source>
</evidence>
<dbReference type="GeneTree" id="ENSGT00940000164922"/>
<dbReference type="InterPro" id="IPR044492">
    <property type="entry name" value="P_typ_ATPase_HD_dom"/>
</dbReference>
<dbReference type="PRINTS" id="PR00120">
    <property type="entry name" value="HATPASE"/>
</dbReference>
<feature type="transmembrane region" description="Helical" evidence="19">
    <location>
        <begin position="754"/>
        <end position="775"/>
    </location>
</feature>
<dbReference type="SUPFAM" id="SSF81660">
    <property type="entry name" value="Metal cation-transporting ATPase, ATP-binding domain N"/>
    <property type="match status" value="1"/>
</dbReference>
<gene>
    <name evidence="21" type="primary">ATP2A1</name>
</gene>
<sequence length="996" mass="108961">MENAHAKEPEEVVSYFGVDQTSGLTPDQFKKNLARYGYNGKTIWELVVEQFEDLLVRILLLAACISFVLALFEEGEETVTAFVEPLVILLILIANAIVGVWQERNAESAIEALKEYEPEMGKVYRADRKNVQMIKAREIVPGDVVEVSVGDKVPADVRLIKINSTTLRVDQSILTGESVSVIKHTDPVPDLRAVNQDKKNMLFSGTNIASGKAIGIAVATGVSTEIGKIRDQMAATEQEKTPLQAKLDEFGEQLSKVISLICVAVWMINIGHFNDPVHGGSWIRGAVYYFKIAVALAVAAIPEGLPAVITTCLALGTRRMAKKNAIVRSLPSVETLGCTSVICSDKTGTLTTNQMCVTKMFIIEKVDGDNVSLGSFDISGSKYTPEGEVTKNGASVKCGQYDGLVELSTICALCNDSSLDYNDSKGIYEKVGEATETALCCLVEKMNVFNTEVRGLSKPDRANACCSVIKHLMKKEFTLEFSRDRKSMSVLCSPAKSSKAPLGNKMFIKGAPEGVIERCLYVRVGTNRVPLSEPVKNKIMAVIKEWGTGRDTLRCLALATRDTPPCIEDMNLEDSTKFANYETDLTFVGCVGMLDPPRKEVIGAIELCRAAGIRVIMITGDNKGTAVAICRRIGIFTEDEDTTGRAFTGREFDDLPLHEQKKAVRKACCYARVEPSHKSKIVEFLQGFDEITAMTGDGVNDAPALKKAEIGIAMGSGTAVAKSASEMVLADDNFSSIVAAVEEGRAIYNNMKQFIRYLISSNVGEVVCIFLTAALGLPEALIPVQLLWVNLVTDGLPATALGFNPPDLDIMGKLPRSPKEPLISGWLFFRYLAIGGYVGAATVAAAAWWFLYSEDGPGVSFYQLSHFMQCHDENEDFAGIHCEVFEAAPPMTMALSVLVTIEMCNALNSLSENQSLLRMPPWSNLWLVGAMSLSMSLHFVIIYVDPMPMIFKLTHLNIEKWIVVLKLSFPVILIDEVLKFVARNYLEGKDTHRNLG</sequence>
<feature type="transmembrane region" description="Helical" evidence="19">
    <location>
        <begin position="54"/>
        <end position="72"/>
    </location>
</feature>
<dbReference type="Proteomes" id="UP000265140">
    <property type="component" value="Chromosome 11"/>
</dbReference>
<dbReference type="Bgee" id="ENSELUG00000023607">
    <property type="expression patterns" value="Expressed in embryo and 10 other cell types or tissues"/>
</dbReference>
<reference evidence="21" key="4">
    <citation type="submission" date="2025-09" db="UniProtKB">
        <authorList>
            <consortium name="Ensembl"/>
        </authorList>
    </citation>
    <scope>IDENTIFICATION</scope>
</reference>
<dbReference type="Pfam" id="PF00690">
    <property type="entry name" value="Cation_ATPase_N"/>
    <property type="match status" value="1"/>
</dbReference>
<evidence type="ECO:0000256" key="9">
    <source>
        <dbReference type="ARBA" id="ARBA00022741"/>
    </source>
</evidence>
<keyword evidence="14" id="KW-1278">Translocase</keyword>
<dbReference type="NCBIfam" id="TIGR01116">
    <property type="entry name" value="ATPase-IIA1_Ca"/>
    <property type="match status" value="1"/>
</dbReference>
<keyword evidence="13" id="KW-0703">Sarcoplasmic reticulum</keyword>
<evidence type="ECO:0000256" key="13">
    <source>
        <dbReference type="ARBA" id="ARBA00022951"/>
    </source>
</evidence>
<evidence type="ECO:0000313" key="21">
    <source>
        <dbReference type="Ensembl" id="ENSELUP00000024812.3"/>
    </source>
</evidence>
<comment type="cofactor">
    <cofactor evidence="1">
        <name>Mg(2+)</name>
        <dbReference type="ChEBI" id="CHEBI:18420"/>
    </cofactor>
</comment>
<evidence type="ECO:0000256" key="3">
    <source>
        <dbReference type="ARBA" id="ARBA00004477"/>
    </source>
</evidence>
<evidence type="ECO:0000256" key="8">
    <source>
        <dbReference type="ARBA" id="ARBA00022692"/>
    </source>
</evidence>
<evidence type="ECO:0000256" key="10">
    <source>
        <dbReference type="ARBA" id="ARBA00022837"/>
    </source>
</evidence>
<evidence type="ECO:0000256" key="11">
    <source>
        <dbReference type="ARBA" id="ARBA00022840"/>
    </source>
</evidence>
<comment type="function">
    <text evidence="19">Catalyzes the hydrolysis of ATP coupled with the transport of calcium.</text>
</comment>
<comment type="catalytic activity">
    <reaction evidence="18">
        <text>Ca(2+)(in) + ATP + H2O = Ca(2+)(out) + ADP + phosphate + H(+)</text>
        <dbReference type="Rhea" id="RHEA:18105"/>
        <dbReference type="ChEBI" id="CHEBI:15377"/>
        <dbReference type="ChEBI" id="CHEBI:15378"/>
        <dbReference type="ChEBI" id="CHEBI:29108"/>
        <dbReference type="ChEBI" id="CHEBI:30616"/>
        <dbReference type="ChEBI" id="CHEBI:43474"/>
        <dbReference type="ChEBI" id="CHEBI:456216"/>
        <dbReference type="EC" id="7.2.2.10"/>
    </reaction>
    <physiologicalReaction direction="left-to-right" evidence="18">
        <dbReference type="Rhea" id="RHEA:18106"/>
    </physiologicalReaction>
</comment>
<dbReference type="GO" id="GO:0005524">
    <property type="term" value="F:ATP binding"/>
    <property type="evidence" value="ECO:0007669"/>
    <property type="project" value="UniProtKB-KW"/>
</dbReference>
<keyword evidence="15 19" id="KW-1133">Transmembrane helix</keyword>
<keyword evidence="17 19" id="KW-0472">Membrane</keyword>
<dbReference type="Ensembl" id="ENSELUT00000036352.3">
    <property type="protein sequence ID" value="ENSELUP00000024812.3"/>
    <property type="gene ID" value="ENSELUG00000023607.3"/>
</dbReference>
<dbReference type="SUPFAM" id="SSF81653">
    <property type="entry name" value="Calcium ATPase, transduction domain A"/>
    <property type="match status" value="1"/>
</dbReference>
<feature type="transmembrane region" description="Helical" evidence="19">
    <location>
        <begin position="254"/>
        <end position="272"/>
    </location>
</feature>
<keyword evidence="9 19" id="KW-0547">Nucleotide-binding</keyword>
<protein>
    <recommendedName>
        <fullName evidence="19">Calcium-transporting ATPase</fullName>
        <ecNumber evidence="19">7.2.2.10</ecNumber>
    </recommendedName>
</protein>
<evidence type="ECO:0000256" key="4">
    <source>
        <dbReference type="ARBA" id="ARBA00005675"/>
    </source>
</evidence>
<dbReference type="GO" id="GO:0033017">
    <property type="term" value="C:sarcoplasmic reticulum membrane"/>
    <property type="evidence" value="ECO:0007669"/>
    <property type="project" value="UniProtKB-SubCell"/>
</dbReference>
<dbReference type="InterPro" id="IPR023298">
    <property type="entry name" value="ATPase_P-typ_TM_dom_sf"/>
</dbReference>
<dbReference type="InterPro" id="IPR008250">
    <property type="entry name" value="ATPase_P-typ_transduc_dom_A_sf"/>
</dbReference>
<dbReference type="EC" id="7.2.2.10" evidence="19"/>
<evidence type="ECO:0000256" key="16">
    <source>
        <dbReference type="ARBA" id="ARBA00023065"/>
    </source>
</evidence>
<dbReference type="InterPro" id="IPR036412">
    <property type="entry name" value="HAD-like_sf"/>
</dbReference>
<name>A0A3P8Z9A0_ESOLU</name>
<comment type="caution">
    <text evidence="19">Lacks conserved residue(s) required for the propagation of feature annotation.</text>
</comment>
<evidence type="ECO:0000256" key="14">
    <source>
        <dbReference type="ARBA" id="ARBA00022967"/>
    </source>
</evidence>
<dbReference type="Gene3D" id="3.40.50.1000">
    <property type="entry name" value="HAD superfamily/HAD-like"/>
    <property type="match status" value="1"/>
</dbReference>
<evidence type="ECO:0000259" key="20">
    <source>
        <dbReference type="SMART" id="SM00831"/>
    </source>
</evidence>
<evidence type="ECO:0000256" key="15">
    <source>
        <dbReference type="ARBA" id="ARBA00022989"/>
    </source>
</evidence>
<dbReference type="Pfam" id="PF13246">
    <property type="entry name" value="Cation_ATPase"/>
    <property type="match status" value="1"/>
</dbReference>
<feature type="domain" description="Cation-transporting P-type ATPase N-terminal" evidence="20">
    <location>
        <begin position="3"/>
        <end position="71"/>
    </location>
</feature>
<evidence type="ECO:0000256" key="12">
    <source>
        <dbReference type="ARBA" id="ARBA00022842"/>
    </source>
</evidence>
<feature type="transmembrane region" description="Helical" evidence="19">
    <location>
        <begin position="78"/>
        <end position="101"/>
    </location>
</feature>
<reference evidence="21" key="3">
    <citation type="submission" date="2025-08" db="UniProtKB">
        <authorList>
            <consortium name="Ensembl"/>
        </authorList>
    </citation>
    <scope>IDENTIFICATION</scope>
</reference>
<accession>A0A3P8Z9A0</accession>
<evidence type="ECO:0000256" key="18">
    <source>
        <dbReference type="ARBA" id="ARBA00047282"/>
    </source>
</evidence>
<dbReference type="GO" id="GO:0005388">
    <property type="term" value="F:P-type calcium transporter activity"/>
    <property type="evidence" value="ECO:0007669"/>
    <property type="project" value="UniProtKB-EC"/>
</dbReference>
<evidence type="ECO:0000256" key="1">
    <source>
        <dbReference type="ARBA" id="ARBA00001946"/>
    </source>
</evidence>
<feature type="transmembrane region" description="Helical" evidence="19">
    <location>
        <begin position="292"/>
        <end position="315"/>
    </location>
</feature>
<dbReference type="SMART" id="SM00831">
    <property type="entry name" value="Cation_ATPase_N"/>
    <property type="match status" value="1"/>
</dbReference>
<dbReference type="AlphaFoldDB" id="A0A3P8Z9A0"/>
<dbReference type="SFLD" id="SFLDS00003">
    <property type="entry name" value="Haloacid_Dehalogenase"/>
    <property type="match status" value="1"/>
</dbReference>
<keyword evidence="11 19" id="KW-0067">ATP-binding</keyword>
<keyword evidence="7 19" id="KW-0109">Calcium transport</keyword>
<reference evidence="21" key="2">
    <citation type="submission" date="2020-02" db="EMBL/GenBank/DDBJ databases">
        <title>Esox lucius (northern pike) genome, fEsoLuc1, primary haplotype.</title>
        <authorList>
            <person name="Myers G."/>
            <person name="Karagic N."/>
            <person name="Meyer A."/>
            <person name="Pippel M."/>
            <person name="Reichard M."/>
            <person name="Winkler S."/>
            <person name="Tracey A."/>
            <person name="Sims Y."/>
            <person name="Howe K."/>
            <person name="Rhie A."/>
            <person name="Formenti G."/>
            <person name="Durbin R."/>
            <person name="Fedrigo O."/>
            <person name="Jarvis E.D."/>
        </authorList>
    </citation>
    <scope>NUCLEOTIDE SEQUENCE [LARGE SCALE GENOMIC DNA]</scope>
</reference>
<dbReference type="InterPro" id="IPR001757">
    <property type="entry name" value="P_typ_ATPase"/>
</dbReference>
<dbReference type="InterPro" id="IPR018303">
    <property type="entry name" value="ATPase_P-typ_P_site"/>
</dbReference>
<keyword evidence="16 19" id="KW-0406">Ion transport</keyword>
<dbReference type="SFLD" id="SFLDG00002">
    <property type="entry name" value="C1.7:_P-type_atpase_like"/>
    <property type="match status" value="1"/>
</dbReference>
<reference evidence="22" key="1">
    <citation type="journal article" date="2014" name="PLoS ONE">
        <title>The genome and linkage map of the northern pike (Esox lucius): conserved synteny revealed between the salmonid sister group and the Neoteleostei.</title>
        <authorList>
            <person name="Rondeau E.B."/>
            <person name="Minkley D.R."/>
            <person name="Leong J.S."/>
            <person name="Messmer A.M."/>
            <person name="Jantzen J.R."/>
            <person name="von Schalburg K.R."/>
            <person name="Lemon C."/>
            <person name="Bird N.H."/>
            <person name="Koop B.F."/>
        </authorList>
    </citation>
    <scope>NUCLEOTIDE SEQUENCE</scope>
</reference>
<dbReference type="Gene3D" id="3.40.1110.10">
    <property type="entry name" value="Calcium-transporting ATPase, cytoplasmic domain N"/>
    <property type="match status" value="1"/>
</dbReference>
<dbReference type="SFLD" id="SFLDF00027">
    <property type="entry name" value="p-type_atpase"/>
    <property type="match status" value="1"/>
</dbReference>
<dbReference type="GO" id="GO:0016887">
    <property type="term" value="F:ATP hydrolysis activity"/>
    <property type="evidence" value="ECO:0007669"/>
    <property type="project" value="InterPro"/>
</dbReference>
<dbReference type="PRINTS" id="PR00119">
    <property type="entry name" value="CATATPASE"/>
</dbReference>
<dbReference type="Pfam" id="PF00122">
    <property type="entry name" value="E1-E2_ATPase"/>
    <property type="match status" value="1"/>
</dbReference>
<feature type="transmembrane region" description="Helical" evidence="19">
    <location>
        <begin position="925"/>
        <end position="944"/>
    </location>
</feature>
<dbReference type="Gene3D" id="1.20.1110.10">
    <property type="entry name" value="Calcium-transporting ATPase, transmembrane domain"/>
    <property type="match status" value="1"/>
</dbReference>
<comment type="similarity">
    <text evidence="4 19">Belongs to the cation transport ATPase (P-type) (TC 3.A.3) family. Type IIA subfamily.</text>
</comment>
<dbReference type="CDD" id="cd02083">
    <property type="entry name" value="P-type_ATPase_SERCA"/>
    <property type="match status" value="1"/>
</dbReference>
<keyword evidence="8 19" id="KW-0812">Transmembrane</keyword>
<dbReference type="InterPro" id="IPR005782">
    <property type="entry name" value="P-type_ATPase_IIA"/>
</dbReference>
<evidence type="ECO:0000256" key="17">
    <source>
        <dbReference type="ARBA" id="ARBA00023136"/>
    </source>
</evidence>
<evidence type="ECO:0000256" key="5">
    <source>
        <dbReference type="ARBA" id="ARBA00022448"/>
    </source>
</evidence>